<evidence type="ECO:0000256" key="3">
    <source>
        <dbReference type="ARBA" id="ARBA00007991"/>
    </source>
</evidence>
<keyword evidence="8" id="KW-0539">Nucleus</keyword>
<organism evidence="11 12">
    <name type="scientific">Ensete ventricosum</name>
    <name type="common">Abyssinian banana</name>
    <name type="synonym">Musa ensete</name>
    <dbReference type="NCBI Taxonomy" id="4639"/>
    <lineage>
        <taxon>Eukaryota</taxon>
        <taxon>Viridiplantae</taxon>
        <taxon>Streptophyta</taxon>
        <taxon>Embryophyta</taxon>
        <taxon>Tracheophyta</taxon>
        <taxon>Spermatophyta</taxon>
        <taxon>Magnoliopsida</taxon>
        <taxon>Liliopsida</taxon>
        <taxon>Zingiberales</taxon>
        <taxon>Musaceae</taxon>
        <taxon>Ensete</taxon>
    </lineage>
</organism>
<comment type="similarity">
    <text evidence="3">Belongs to the importin beta family.</text>
</comment>
<evidence type="ECO:0000256" key="4">
    <source>
        <dbReference type="ARBA" id="ARBA00022448"/>
    </source>
</evidence>
<dbReference type="PROSITE" id="PS50166">
    <property type="entry name" value="IMPORTIN_B_NT"/>
    <property type="match status" value="1"/>
</dbReference>
<dbReference type="InterPro" id="IPR058669">
    <property type="entry name" value="TPR_IPO7/11-like"/>
</dbReference>
<dbReference type="InterPro" id="IPR011989">
    <property type="entry name" value="ARM-like"/>
</dbReference>
<dbReference type="SUPFAM" id="SSF48371">
    <property type="entry name" value="ARM repeat"/>
    <property type="match status" value="1"/>
</dbReference>
<evidence type="ECO:0000256" key="9">
    <source>
        <dbReference type="SAM" id="MobiDB-lite"/>
    </source>
</evidence>
<dbReference type="InterPro" id="IPR013713">
    <property type="entry name" value="XPO2_central"/>
</dbReference>
<dbReference type="PANTHER" id="PTHR10997:SF18">
    <property type="entry name" value="D-IMPORTIN 7_RANBP7"/>
    <property type="match status" value="1"/>
</dbReference>
<gene>
    <name evidence="11" type="ORF">OPV22_028316</name>
</gene>
<evidence type="ECO:0000256" key="7">
    <source>
        <dbReference type="ARBA" id="ARBA00022990"/>
    </source>
</evidence>
<evidence type="ECO:0000256" key="8">
    <source>
        <dbReference type="ARBA" id="ARBA00023242"/>
    </source>
</evidence>
<dbReference type="Pfam" id="PF08506">
    <property type="entry name" value="Cse1"/>
    <property type="match status" value="1"/>
</dbReference>
<dbReference type="GO" id="GO:0005829">
    <property type="term" value="C:cytosol"/>
    <property type="evidence" value="ECO:0007669"/>
    <property type="project" value="TreeGrafter"/>
</dbReference>
<comment type="subcellular location">
    <subcellularLocation>
        <location evidence="2">Cytoplasm</location>
    </subcellularLocation>
    <subcellularLocation>
        <location evidence="1">Nucleus</location>
    </subcellularLocation>
</comment>
<dbReference type="Proteomes" id="UP001222027">
    <property type="component" value="Unassembled WGS sequence"/>
</dbReference>
<dbReference type="FunFam" id="1.25.10.10:FF:000177">
    <property type="entry name" value="Importin beta-like SAD2"/>
    <property type="match status" value="1"/>
</dbReference>
<feature type="compositionally biased region" description="Acidic residues" evidence="9">
    <location>
        <begin position="925"/>
        <end position="942"/>
    </location>
</feature>
<feature type="domain" description="Importin N-terminal" evidence="10">
    <location>
        <begin position="24"/>
        <end position="97"/>
    </location>
</feature>
<feature type="region of interest" description="Disordered" evidence="9">
    <location>
        <begin position="921"/>
        <end position="942"/>
    </location>
</feature>
<dbReference type="AlphaFoldDB" id="A0AAV8Q2U2"/>
<dbReference type="PANTHER" id="PTHR10997">
    <property type="entry name" value="IMPORTIN-7, 8, 11"/>
    <property type="match status" value="1"/>
</dbReference>
<dbReference type="GO" id="GO:0005635">
    <property type="term" value="C:nuclear envelope"/>
    <property type="evidence" value="ECO:0007669"/>
    <property type="project" value="TreeGrafter"/>
</dbReference>
<evidence type="ECO:0000256" key="5">
    <source>
        <dbReference type="ARBA" id="ARBA00022490"/>
    </source>
</evidence>
<keyword evidence="7" id="KW-0007">Acetylation</keyword>
<dbReference type="InterPro" id="IPR001494">
    <property type="entry name" value="Importin-beta_N"/>
</dbReference>
<keyword evidence="4" id="KW-0813">Transport</keyword>
<keyword evidence="12" id="KW-1185">Reference proteome</keyword>
<accession>A0AAV8Q2U2</accession>
<dbReference type="GO" id="GO:0031267">
    <property type="term" value="F:small GTPase binding"/>
    <property type="evidence" value="ECO:0007669"/>
    <property type="project" value="InterPro"/>
</dbReference>
<dbReference type="SMART" id="SM00913">
    <property type="entry name" value="IBN_N"/>
    <property type="match status" value="1"/>
</dbReference>
<dbReference type="Gene3D" id="1.25.10.10">
    <property type="entry name" value="Leucine-rich Repeat Variant"/>
    <property type="match status" value="1"/>
</dbReference>
<name>A0AAV8Q2U2_ENSVE</name>
<keyword evidence="6" id="KW-0653">Protein transport</keyword>
<evidence type="ECO:0000259" key="10">
    <source>
        <dbReference type="PROSITE" id="PS50166"/>
    </source>
</evidence>
<protein>
    <recommendedName>
        <fullName evidence="10">Importin N-terminal domain-containing protein</fullName>
    </recommendedName>
</protein>
<proteinExistence type="inferred from homology"/>
<dbReference type="GO" id="GO:0006606">
    <property type="term" value="P:protein import into nucleus"/>
    <property type="evidence" value="ECO:0007669"/>
    <property type="project" value="TreeGrafter"/>
</dbReference>
<evidence type="ECO:0000313" key="11">
    <source>
        <dbReference type="EMBL" id="KAJ8465764.1"/>
    </source>
</evidence>
<evidence type="ECO:0000256" key="2">
    <source>
        <dbReference type="ARBA" id="ARBA00004496"/>
    </source>
</evidence>
<dbReference type="EMBL" id="JAQQAF010000008">
    <property type="protein sequence ID" value="KAJ8465764.1"/>
    <property type="molecule type" value="Genomic_DNA"/>
</dbReference>
<dbReference type="Pfam" id="PF25758">
    <property type="entry name" value="TPR_IPO11"/>
    <property type="match status" value="1"/>
</dbReference>
<dbReference type="InterPro" id="IPR016024">
    <property type="entry name" value="ARM-type_fold"/>
</dbReference>
<reference evidence="11 12" key="1">
    <citation type="submission" date="2022-12" db="EMBL/GenBank/DDBJ databases">
        <title>Chromosome-scale assembly of the Ensete ventricosum genome.</title>
        <authorList>
            <person name="Dussert Y."/>
            <person name="Stocks J."/>
            <person name="Wendawek A."/>
            <person name="Woldeyes F."/>
            <person name="Nichols R.A."/>
            <person name="Borrell J.S."/>
        </authorList>
    </citation>
    <scope>NUCLEOTIDE SEQUENCE [LARGE SCALE GENOMIC DNA]</scope>
    <source>
        <strain evidence="12">cv. Maze</strain>
        <tissue evidence="11">Seeds</tissue>
    </source>
</reference>
<dbReference type="Pfam" id="PF03810">
    <property type="entry name" value="IBN_N"/>
    <property type="match status" value="1"/>
</dbReference>
<evidence type="ECO:0000256" key="6">
    <source>
        <dbReference type="ARBA" id="ARBA00022927"/>
    </source>
</evidence>
<evidence type="ECO:0000313" key="12">
    <source>
        <dbReference type="Proteomes" id="UP001222027"/>
    </source>
</evidence>
<keyword evidence="5" id="KW-0963">Cytoplasm</keyword>
<sequence>MDSASFAEVLRSALSHIPEERMAAEDLLNKYTPQHLVNLLHIIGDGTDDMAVRQVASIHFKNFVAKNWSPHEAGEPPMIPENAKIMIRDNILTFVAQVPPLLRVQLGECMKTIIQYDYPEQWPGLLDWIKHKLSDQQIFAALYVLRVLSRKYKLKSDEERTPLHLIVDETFPLVLNKFTKLVQIVNPAIEVADLIKLICKIFWSSIYLEIPQKLFDLNIFSEWMFRFLNLLERPVPLEGQPSDLDLRKSWGWWTVKKWTIQILNHLYTRFGDVKLLNKPENKAFAQKFQSYGGKILECHLQSLNIIRTGGYLPDRVINLVLQYINSSISKNDMNHQLLEPQLDIVLFEIVFPLMCFNDNDHKLWTEDPREYVRKGYDIYSPRTSAMDFVNELVRKHGKGNLQKFIQFIKEIFRRYDEAPVELKPCYQKDGALLAIGAVSDKLMQSESYKSGLESMLVRHVLPDFSSHVGHLREKAAWVAGKYAHINFSEQKIFREIFHCVISGMRDPDLPVRVKSVFALRSFTEACQDLNEIRPILPQLLNEFFKLVNEVENEDLAVTLETIVNKFGVEIAPHAAAFWKCLGASKEAEEADDSDALAAARCLDAISRIIKSINGLPHHFVQIEPILLPIMRRMLTADGQVFFVEVLEIVSHMTFYAPTISLDMWGLWPLIIEALGDWALEFFKYILVPLHNYISRSTAHFLSCKDPNYQQNLSEVLSKIMSDTKMEDGDIEPAPKLIQIVFQNCKGQVDHWVEPYLSITINRLHRAEKPHLICLLLLVIADSLYYNASLTLGILNKLEVASNIFDLWSKMIQQVKMNGTLANFRRQHEKKVLCLGLSSLVGLPADQLPDEELANVFKATLKLLDSYKNQIRAEEQIDAIHGINDFHSDEEDMDEEDFDKEVGDDDEAHSLKLQKLAAEVEGYQSVDEDDETDDDSSEDEYIESPIDEVDPFIYFVETVEAVRDSDPARYQSLMRTMDFDYDKLARGIYQYAEQRITETMKE</sequence>
<evidence type="ECO:0000256" key="1">
    <source>
        <dbReference type="ARBA" id="ARBA00004123"/>
    </source>
</evidence>
<comment type="caution">
    <text evidence="11">The sequence shown here is derived from an EMBL/GenBank/DDBJ whole genome shotgun (WGS) entry which is preliminary data.</text>
</comment>